<dbReference type="EMBL" id="VSRR010023286">
    <property type="protein sequence ID" value="MPC65370.1"/>
    <property type="molecule type" value="Genomic_DNA"/>
</dbReference>
<sequence length="61" mass="6669">MDVAIMIVHKKAAINDPLLNEFPCFVKIQGNHNHPLVSADALNQLISVTEAYASTHPSTEL</sequence>
<accession>A0A5B7GZC5</accession>
<evidence type="ECO:0000313" key="2">
    <source>
        <dbReference type="Proteomes" id="UP000324222"/>
    </source>
</evidence>
<name>A0A5B7GZC5_PORTR</name>
<keyword evidence="2" id="KW-1185">Reference proteome</keyword>
<comment type="caution">
    <text evidence="1">The sequence shown here is derived from an EMBL/GenBank/DDBJ whole genome shotgun (WGS) entry which is preliminary data.</text>
</comment>
<proteinExistence type="predicted"/>
<reference evidence="1 2" key="1">
    <citation type="submission" date="2019-05" db="EMBL/GenBank/DDBJ databases">
        <title>Another draft genome of Portunus trituberculatus and its Hox gene families provides insights of decapod evolution.</title>
        <authorList>
            <person name="Jeong J.-H."/>
            <person name="Song I."/>
            <person name="Kim S."/>
            <person name="Choi T."/>
            <person name="Kim D."/>
            <person name="Ryu S."/>
            <person name="Kim W."/>
        </authorList>
    </citation>
    <scope>NUCLEOTIDE SEQUENCE [LARGE SCALE GENOMIC DNA]</scope>
    <source>
        <tissue evidence="1">Muscle</tissue>
    </source>
</reference>
<evidence type="ECO:0000313" key="1">
    <source>
        <dbReference type="EMBL" id="MPC65370.1"/>
    </source>
</evidence>
<organism evidence="1 2">
    <name type="scientific">Portunus trituberculatus</name>
    <name type="common">Swimming crab</name>
    <name type="synonym">Neptunus trituberculatus</name>
    <dbReference type="NCBI Taxonomy" id="210409"/>
    <lineage>
        <taxon>Eukaryota</taxon>
        <taxon>Metazoa</taxon>
        <taxon>Ecdysozoa</taxon>
        <taxon>Arthropoda</taxon>
        <taxon>Crustacea</taxon>
        <taxon>Multicrustacea</taxon>
        <taxon>Malacostraca</taxon>
        <taxon>Eumalacostraca</taxon>
        <taxon>Eucarida</taxon>
        <taxon>Decapoda</taxon>
        <taxon>Pleocyemata</taxon>
        <taxon>Brachyura</taxon>
        <taxon>Eubrachyura</taxon>
        <taxon>Portunoidea</taxon>
        <taxon>Portunidae</taxon>
        <taxon>Portuninae</taxon>
        <taxon>Portunus</taxon>
    </lineage>
</organism>
<gene>
    <name evidence="1" type="ORF">E2C01_059504</name>
</gene>
<dbReference type="AlphaFoldDB" id="A0A5B7GZC5"/>
<protein>
    <submittedName>
        <fullName evidence="1">Uncharacterized protein</fullName>
    </submittedName>
</protein>
<dbReference type="Proteomes" id="UP000324222">
    <property type="component" value="Unassembled WGS sequence"/>
</dbReference>